<organism evidence="2 3">
    <name type="scientific">Oculimacula yallundae</name>
    <dbReference type="NCBI Taxonomy" id="86028"/>
    <lineage>
        <taxon>Eukaryota</taxon>
        <taxon>Fungi</taxon>
        <taxon>Dikarya</taxon>
        <taxon>Ascomycota</taxon>
        <taxon>Pezizomycotina</taxon>
        <taxon>Leotiomycetes</taxon>
        <taxon>Helotiales</taxon>
        <taxon>Ploettnerulaceae</taxon>
        <taxon>Oculimacula</taxon>
    </lineage>
</organism>
<accession>A0ABR4BZW2</accession>
<gene>
    <name evidence="2" type="ORF">VTL71DRAFT_6262</name>
</gene>
<dbReference type="EMBL" id="JAZHXI010000016">
    <property type="protein sequence ID" value="KAL2063190.1"/>
    <property type="molecule type" value="Genomic_DNA"/>
</dbReference>
<proteinExistence type="predicted"/>
<evidence type="ECO:0000313" key="2">
    <source>
        <dbReference type="EMBL" id="KAL2063190.1"/>
    </source>
</evidence>
<reference evidence="2 3" key="1">
    <citation type="journal article" date="2024" name="Commun. Biol.">
        <title>Comparative genomic analysis of thermophilic fungi reveals convergent evolutionary adaptations and gene losses.</title>
        <authorList>
            <person name="Steindorff A.S."/>
            <person name="Aguilar-Pontes M.V."/>
            <person name="Robinson A.J."/>
            <person name="Andreopoulos B."/>
            <person name="LaButti K."/>
            <person name="Kuo A."/>
            <person name="Mondo S."/>
            <person name="Riley R."/>
            <person name="Otillar R."/>
            <person name="Haridas S."/>
            <person name="Lipzen A."/>
            <person name="Grimwood J."/>
            <person name="Schmutz J."/>
            <person name="Clum A."/>
            <person name="Reid I.D."/>
            <person name="Moisan M.C."/>
            <person name="Butler G."/>
            <person name="Nguyen T.T.M."/>
            <person name="Dewar K."/>
            <person name="Conant G."/>
            <person name="Drula E."/>
            <person name="Henrissat B."/>
            <person name="Hansel C."/>
            <person name="Singer S."/>
            <person name="Hutchinson M.I."/>
            <person name="de Vries R.P."/>
            <person name="Natvig D.O."/>
            <person name="Powell A.J."/>
            <person name="Tsang A."/>
            <person name="Grigoriev I.V."/>
        </authorList>
    </citation>
    <scope>NUCLEOTIDE SEQUENCE [LARGE SCALE GENOMIC DNA]</scope>
    <source>
        <strain evidence="2 3">CBS 494.80</strain>
    </source>
</reference>
<feature type="compositionally biased region" description="Basic and acidic residues" evidence="1">
    <location>
        <begin position="318"/>
        <end position="329"/>
    </location>
</feature>
<feature type="compositionally biased region" description="Basic and acidic residues" evidence="1">
    <location>
        <begin position="420"/>
        <end position="430"/>
    </location>
</feature>
<keyword evidence="3" id="KW-1185">Reference proteome</keyword>
<feature type="compositionally biased region" description="Basic and acidic residues" evidence="1">
    <location>
        <begin position="275"/>
        <end position="286"/>
    </location>
</feature>
<comment type="caution">
    <text evidence="2">The sequence shown here is derived from an EMBL/GenBank/DDBJ whole genome shotgun (WGS) entry which is preliminary data.</text>
</comment>
<protein>
    <submittedName>
        <fullName evidence="2">Uncharacterized protein</fullName>
    </submittedName>
</protein>
<evidence type="ECO:0000256" key="1">
    <source>
        <dbReference type="SAM" id="MobiDB-lite"/>
    </source>
</evidence>
<name>A0ABR4BZW2_9HELO</name>
<evidence type="ECO:0000313" key="3">
    <source>
        <dbReference type="Proteomes" id="UP001595075"/>
    </source>
</evidence>
<sequence>MSGNSSAHPLQGSAEFVLSKLTTRGPLCPHNPKLLSSEESGVPSILGFFFSQRPDNILLLGLSGLCSACFTESTHHGYNVYCRLEGKTGSRYSAVNNSNVSRRWWQIETLGLEIYGITADLTRFPLLELSDYHQALVSFSKDQKPFYCTFFHELGKRLPRSVTDRNIAISVRSGKLFRMPPTGRHALSVSDENHAEGISIDENRETTRRSTIRQAILSAVQSPAVRIEQTALRGIETEVQSDNEVAFSHPDISKKASVDGVSKPPGHPAIPGHPDVLKKASVDEVSKPPGHPDTSGHPAISKKGSVDGVSKPPGHPDTSGHPDVSKKGSVDGVSTPPGDPDISKKGLVDGVSMPPAHPDTSKKASVEGVSTPPAHSDTLGHPAIPAHPDTSKKGSVDEVSKPPGHPDSSGHPAIPAYPDISKKGSVDKVSKPPGHPDTSGHPAVPGHPDIYKRKDQ</sequence>
<feature type="region of interest" description="Disordered" evidence="1">
    <location>
        <begin position="242"/>
        <end position="456"/>
    </location>
</feature>
<feature type="compositionally biased region" description="Basic and acidic residues" evidence="1">
    <location>
        <begin position="389"/>
        <end position="400"/>
    </location>
</feature>
<dbReference type="Proteomes" id="UP001595075">
    <property type="component" value="Unassembled WGS sequence"/>
</dbReference>